<feature type="compositionally biased region" description="Low complexity" evidence="1">
    <location>
        <begin position="89"/>
        <end position="112"/>
    </location>
</feature>
<dbReference type="AlphaFoldDB" id="A0AAN5DAF5"/>
<reference evidence="3" key="1">
    <citation type="submission" date="2022-10" db="EMBL/GenBank/DDBJ databases">
        <title>Genome assembly of Pristionchus species.</title>
        <authorList>
            <person name="Yoshida K."/>
            <person name="Sommer R.J."/>
        </authorList>
    </citation>
    <scope>NUCLEOTIDE SEQUENCE [LARGE SCALE GENOMIC DNA]</scope>
    <source>
        <strain evidence="3">RS5460</strain>
    </source>
</reference>
<feature type="non-terminal residue" evidence="2">
    <location>
        <position position="237"/>
    </location>
</feature>
<organism evidence="2 3">
    <name type="scientific">Pristionchus mayeri</name>
    <dbReference type="NCBI Taxonomy" id="1317129"/>
    <lineage>
        <taxon>Eukaryota</taxon>
        <taxon>Metazoa</taxon>
        <taxon>Ecdysozoa</taxon>
        <taxon>Nematoda</taxon>
        <taxon>Chromadorea</taxon>
        <taxon>Rhabditida</taxon>
        <taxon>Rhabditina</taxon>
        <taxon>Diplogasteromorpha</taxon>
        <taxon>Diplogasteroidea</taxon>
        <taxon>Neodiplogasteridae</taxon>
        <taxon>Pristionchus</taxon>
    </lineage>
</organism>
<accession>A0AAN5DAF5</accession>
<protein>
    <submittedName>
        <fullName evidence="2">Uncharacterized protein</fullName>
    </submittedName>
</protein>
<evidence type="ECO:0000256" key="1">
    <source>
        <dbReference type="SAM" id="MobiDB-lite"/>
    </source>
</evidence>
<evidence type="ECO:0000313" key="2">
    <source>
        <dbReference type="EMBL" id="GMR59449.1"/>
    </source>
</evidence>
<name>A0AAN5DAF5_9BILA</name>
<evidence type="ECO:0000313" key="3">
    <source>
        <dbReference type="Proteomes" id="UP001328107"/>
    </source>
</evidence>
<sequence>MPHGSNEKESFVYLRGLHTIPRTEEEDTVSIGEFADSSLNGEFEEALRKVSFSSIASFDTRNKYISALDTLREATFPHLLLTRKPLRQSSKFSPLSSPSSSSFTMDSPSDLSPNAPPGGIERYPADQFAVGAAVAAAARNDGILLDEIGRETTSGNDSEDSSGFEKVDPNSDLLADYSTNFHHQMQQSLYGQLSSDPSARSQGVDLLGDFEERPMESSHHGVDDILEHHYDKTHEKV</sequence>
<feature type="region of interest" description="Disordered" evidence="1">
    <location>
        <begin position="213"/>
        <end position="237"/>
    </location>
</feature>
<proteinExistence type="predicted"/>
<keyword evidence="3" id="KW-1185">Reference proteome</keyword>
<feature type="region of interest" description="Disordered" evidence="1">
    <location>
        <begin position="89"/>
        <end position="123"/>
    </location>
</feature>
<dbReference type="Proteomes" id="UP001328107">
    <property type="component" value="Unassembled WGS sequence"/>
</dbReference>
<comment type="caution">
    <text evidence="2">The sequence shown here is derived from an EMBL/GenBank/DDBJ whole genome shotgun (WGS) entry which is preliminary data.</text>
</comment>
<dbReference type="EMBL" id="BTRK01000006">
    <property type="protein sequence ID" value="GMR59449.1"/>
    <property type="molecule type" value="Genomic_DNA"/>
</dbReference>
<gene>
    <name evidence="2" type="ORF">PMAYCL1PPCAC_29644</name>
</gene>